<dbReference type="CDD" id="cd03794">
    <property type="entry name" value="GT4_WbuB-like"/>
    <property type="match status" value="1"/>
</dbReference>
<dbReference type="InterPro" id="IPR001296">
    <property type="entry name" value="Glyco_trans_1"/>
</dbReference>
<name>A0ABW4KJ05_9BACI</name>
<dbReference type="RefSeq" id="WP_380774197.1">
    <property type="nucleotide sequence ID" value="NZ_JBHUEO010000034.1"/>
</dbReference>
<dbReference type="Pfam" id="PF00534">
    <property type="entry name" value="Glycos_transf_1"/>
    <property type="match status" value="1"/>
</dbReference>
<protein>
    <submittedName>
        <fullName evidence="4">Glycosyltransferase family 4 protein</fullName>
    </submittedName>
</protein>
<organism evidence="4 5">
    <name type="scientific">Siminovitchia sediminis</name>
    <dbReference type="NCBI Taxonomy" id="1274353"/>
    <lineage>
        <taxon>Bacteria</taxon>
        <taxon>Bacillati</taxon>
        <taxon>Bacillota</taxon>
        <taxon>Bacilli</taxon>
        <taxon>Bacillales</taxon>
        <taxon>Bacillaceae</taxon>
        <taxon>Siminovitchia</taxon>
    </lineage>
</organism>
<dbReference type="EMBL" id="JBHUEO010000034">
    <property type="protein sequence ID" value="MFD1707478.1"/>
    <property type="molecule type" value="Genomic_DNA"/>
</dbReference>
<feature type="domain" description="Glycosyl transferase family 1" evidence="2">
    <location>
        <begin position="183"/>
        <end position="343"/>
    </location>
</feature>
<comment type="caution">
    <text evidence="4">The sequence shown here is derived from an EMBL/GenBank/DDBJ whole genome shotgun (WGS) entry which is preliminary data.</text>
</comment>
<accession>A0ABW4KJ05</accession>
<evidence type="ECO:0000313" key="4">
    <source>
        <dbReference type="EMBL" id="MFD1707478.1"/>
    </source>
</evidence>
<dbReference type="Proteomes" id="UP001597301">
    <property type="component" value="Unassembled WGS sequence"/>
</dbReference>
<gene>
    <name evidence="4" type="ORF">ACFSCZ_12160</name>
</gene>
<dbReference type="SUPFAM" id="SSF53756">
    <property type="entry name" value="UDP-Glycosyltransferase/glycogen phosphorylase"/>
    <property type="match status" value="1"/>
</dbReference>
<evidence type="ECO:0000313" key="5">
    <source>
        <dbReference type="Proteomes" id="UP001597301"/>
    </source>
</evidence>
<evidence type="ECO:0000256" key="1">
    <source>
        <dbReference type="ARBA" id="ARBA00022679"/>
    </source>
</evidence>
<dbReference type="PANTHER" id="PTHR46401:SF2">
    <property type="entry name" value="GLYCOSYLTRANSFERASE WBBK-RELATED"/>
    <property type="match status" value="1"/>
</dbReference>
<feature type="domain" description="Glycosyltransferase subfamily 4-like N-terminal" evidence="3">
    <location>
        <begin position="22"/>
        <end position="164"/>
    </location>
</feature>
<dbReference type="PANTHER" id="PTHR46401">
    <property type="entry name" value="GLYCOSYLTRANSFERASE WBBK-RELATED"/>
    <property type="match status" value="1"/>
</dbReference>
<proteinExistence type="predicted"/>
<keyword evidence="5" id="KW-1185">Reference proteome</keyword>
<keyword evidence="1" id="KW-0808">Transferase</keyword>
<sequence>MKICHLTSVHHYNDTRIFIKECKSLAEAGYEVHLIAPDAPNVIKEGVCIHGVKKESGSRLKRMTKTVKRVLEKGLELDADVYHFHDPELLPIALKLKKIGKKVIYDVHEDVPKQILTKKWLPKVFHKIVANTFEKYENYAALNFDYIITSTPYIRDRFLKLGCNVKDIKNYPILKELENVDKTWLKKKNSVCYVGGITVARGIKQIIEAIQIANNVKLLLAGNFAYSTEKEMVKSLPGWSKVQELGYLSRAEVKEVYSNSIAGIVVLHPTSNYLMSLPIKMFEYMSAGIPVIASNFPLWKNIIEKYECGICVDPLNPKELGNAIQWIKDNPQMAEEMGKNGRRAIERKYNWEIESQELVKIYKKLLGNY</sequence>
<dbReference type="Pfam" id="PF13439">
    <property type="entry name" value="Glyco_transf_4"/>
    <property type="match status" value="1"/>
</dbReference>
<dbReference type="Gene3D" id="3.40.50.2000">
    <property type="entry name" value="Glycogen Phosphorylase B"/>
    <property type="match status" value="2"/>
</dbReference>
<evidence type="ECO:0000259" key="2">
    <source>
        <dbReference type="Pfam" id="PF00534"/>
    </source>
</evidence>
<dbReference type="InterPro" id="IPR028098">
    <property type="entry name" value="Glyco_trans_4-like_N"/>
</dbReference>
<reference evidence="5" key="1">
    <citation type="journal article" date="2019" name="Int. J. Syst. Evol. Microbiol.">
        <title>The Global Catalogue of Microorganisms (GCM) 10K type strain sequencing project: providing services to taxonomists for standard genome sequencing and annotation.</title>
        <authorList>
            <consortium name="The Broad Institute Genomics Platform"/>
            <consortium name="The Broad Institute Genome Sequencing Center for Infectious Disease"/>
            <person name="Wu L."/>
            <person name="Ma J."/>
        </authorList>
    </citation>
    <scope>NUCLEOTIDE SEQUENCE [LARGE SCALE GENOMIC DNA]</scope>
    <source>
        <strain evidence="5">CGMCC 1.12295</strain>
    </source>
</reference>
<evidence type="ECO:0000259" key="3">
    <source>
        <dbReference type="Pfam" id="PF13439"/>
    </source>
</evidence>